<evidence type="ECO:0000256" key="2">
    <source>
        <dbReference type="ARBA" id="ARBA00022475"/>
    </source>
</evidence>
<feature type="transmembrane region" description="Helical" evidence="6">
    <location>
        <begin position="191"/>
        <end position="217"/>
    </location>
</feature>
<dbReference type="Proteomes" id="UP000436692">
    <property type="component" value="Unassembled WGS sequence"/>
</dbReference>
<evidence type="ECO:0000256" key="1">
    <source>
        <dbReference type="ARBA" id="ARBA00004651"/>
    </source>
</evidence>
<feature type="transmembrane region" description="Helical" evidence="6">
    <location>
        <begin position="86"/>
        <end position="107"/>
    </location>
</feature>
<keyword evidence="4 6" id="KW-1133">Transmembrane helix</keyword>
<feature type="transmembrane region" description="Helical" evidence="6">
    <location>
        <begin position="113"/>
        <end position="131"/>
    </location>
</feature>
<dbReference type="GO" id="GO:0033228">
    <property type="term" value="P:cysteine export across plasma membrane"/>
    <property type="evidence" value="ECO:0007669"/>
    <property type="project" value="TreeGrafter"/>
</dbReference>
<feature type="transmembrane region" description="Helical" evidence="6">
    <location>
        <begin position="229"/>
        <end position="247"/>
    </location>
</feature>
<evidence type="ECO:0000256" key="5">
    <source>
        <dbReference type="ARBA" id="ARBA00023136"/>
    </source>
</evidence>
<evidence type="ECO:0000256" key="6">
    <source>
        <dbReference type="SAM" id="Phobius"/>
    </source>
</evidence>
<keyword evidence="5 6" id="KW-0472">Membrane</keyword>
<comment type="subcellular location">
    <subcellularLocation>
        <location evidence="1">Cell membrane</location>
        <topology evidence="1">Multi-pass membrane protein</topology>
    </subcellularLocation>
</comment>
<reference evidence="7 8" key="1">
    <citation type="submission" date="2019-12" db="EMBL/GenBank/DDBJ databases">
        <title>Whole-genome sequencing of Allorhizobium vitis.</title>
        <authorList>
            <person name="Gan H.M."/>
            <person name="Szegedi E."/>
            <person name="Burr T."/>
            <person name="Savka M.A."/>
        </authorList>
    </citation>
    <scope>NUCLEOTIDE SEQUENCE [LARGE SCALE GENOMIC DNA]</scope>
    <source>
        <strain evidence="7 8">CG989</strain>
    </source>
</reference>
<keyword evidence="2" id="KW-1003">Cell membrane</keyword>
<comment type="caution">
    <text evidence="7">The sequence shown here is derived from an EMBL/GenBank/DDBJ whole genome shotgun (WGS) entry which is preliminary data.</text>
</comment>
<name>A0AAE4W8U9_AGRVI</name>
<dbReference type="PANTHER" id="PTHR30086:SF20">
    <property type="entry name" value="ARGININE EXPORTER PROTEIN ARGO-RELATED"/>
    <property type="match status" value="1"/>
</dbReference>
<dbReference type="AlphaFoldDB" id="A0AAE4W8U9"/>
<keyword evidence="3 6" id="KW-0812">Transmembrane</keyword>
<feature type="transmembrane region" description="Helical" evidence="6">
    <location>
        <begin position="47"/>
        <end position="65"/>
    </location>
</feature>
<dbReference type="GO" id="GO:0015171">
    <property type="term" value="F:amino acid transmembrane transporter activity"/>
    <property type="evidence" value="ECO:0007669"/>
    <property type="project" value="TreeGrafter"/>
</dbReference>
<accession>A0AAE4W8U9</accession>
<dbReference type="Pfam" id="PF01810">
    <property type="entry name" value="LysE"/>
    <property type="match status" value="1"/>
</dbReference>
<protein>
    <submittedName>
        <fullName evidence="7">LysE family translocator</fullName>
    </submittedName>
</protein>
<organism evidence="7 8">
    <name type="scientific">Agrobacterium vitis</name>
    <name type="common">Rhizobium vitis</name>
    <dbReference type="NCBI Taxonomy" id="373"/>
    <lineage>
        <taxon>Bacteria</taxon>
        <taxon>Pseudomonadati</taxon>
        <taxon>Pseudomonadota</taxon>
        <taxon>Alphaproteobacteria</taxon>
        <taxon>Hyphomicrobiales</taxon>
        <taxon>Rhizobiaceae</taxon>
        <taxon>Rhizobium/Agrobacterium group</taxon>
        <taxon>Agrobacterium</taxon>
    </lineage>
</organism>
<dbReference type="GO" id="GO:0005886">
    <property type="term" value="C:plasma membrane"/>
    <property type="evidence" value="ECO:0007669"/>
    <property type="project" value="UniProtKB-SubCell"/>
</dbReference>
<dbReference type="InterPro" id="IPR001123">
    <property type="entry name" value="LeuE-type"/>
</dbReference>
<gene>
    <name evidence="7" type="ORF">GOZ95_00590</name>
</gene>
<dbReference type="PANTHER" id="PTHR30086">
    <property type="entry name" value="ARGININE EXPORTER PROTEIN ARGO"/>
    <property type="match status" value="1"/>
</dbReference>
<evidence type="ECO:0000256" key="3">
    <source>
        <dbReference type="ARBA" id="ARBA00022692"/>
    </source>
</evidence>
<proteinExistence type="predicted"/>
<dbReference type="EMBL" id="WPHM01000001">
    <property type="protein sequence ID" value="MUZ55949.1"/>
    <property type="molecule type" value="Genomic_DNA"/>
</dbReference>
<evidence type="ECO:0000256" key="4">
    <source>
        <dbReference type="ARBA" id="ARBA00022989"/>
    </source>
</evidence>
<evidence type="ECO:0000313" key="8">
    <source>
        <dbReference type="Proteomes" id="UP000436692"/>
    </source>
</evidence>
<evidence type="ECO:0000313" key="7">
    <source>
        <dbReference type="EMBL" id="MUZ55949.1"/>
    </source>
</evidence>
<sequence>MAWNSFKEALSNAECQNIMFSSNLRNPIERILPYDPLHSEKETGMDWGWLAGMTGFAFAMAATPGPNNTIVAASGAMHGLARTMPVMLGIAFGVASIMLAVTTFGISAITDPYVIAALKWAGVAYLLWLAWKIGSAAPLPNDLEKEHQGAAAPLSFIQGAFFQFINPKLWIMVGSAVVTYGTMKEMGPVQLAAIFALVFGGMTFVSVVAWAALGVSVRRFLTSRRAVRTFNVVMAILLLISLIPIVFE</sequence>